<dbReference type="RefSeq" id="WP_344711078.1">
    <property type="nucleotide sequence ID" value="NZ_BAAAWH010000001.1"/>
</dbReference>
<evidence type="ECO:0000259" key="1">
    <source>
        <dbReference type="Pfam" id="PF12728"/>
    </source>
</evidence>
<dbReference type="EMBL" id="JBHMBE010000001">
    <property type="protein sequence ID" value="MFB9644516.1"/>
    <property type="molecule type" value="Genomic_DNA"/>
</dbReference>
<evidence type="ECO:0000313" key="3">
    <source>
        <dbReference type="Proteomes" id="UP001589611"/>
    </source>
</evidence>
<protein>
    <submittedName>
        <fullName evidence="2">Helix-turn-helix domain-containing protein</fullName>
    </submittedName>
</protein>
<feature type="domain" description="Helix-turn-helix" evidence="1">
    <location>
        <begin position="24"/>
        <end position="62"/>
    </location>
</feature>
<dbReference type="Proteomes" id="UP001589611">
    <property type="component" value="Unassembled WGS sequence"/>
</dbReference>
<name>A0ABV5SVX8_9MICO</name>
<reference evidence="2 3" key="1">
    <citation type="submission" date="2024-09" db="EMBL/GenBank/DDBJ databases">
        <authorList>
            <person name="Sun Q."/>
            <person name="Mori K."/>
        </authorList>
    </citation>
    <scope>NUCLEOTIDE SEQUENCE [LARGE SCALE GENOMIC DNA]</scope>
    <source>
        <strain evidence="2 3">JCM 1342</strain>
    </source>
</reference>
<dbReference type="InterPro" id="IPR041657">
    <property type="entry name" value="HTH_17"/>
</dbReference>
<dbReference type="Pfam" id="PF12728">
    <property type="entry name" value="HTH_17"/>
    <property type="match status" value="1"/>
</dbReference>
<sequence length="73" mass="7887">MTTTAPASERHALTIEDLHGRATCTVPEAAQILGIGTWSAYEAIKRDEIPVLRIGKRILIPVPRLRALLGADA</sequence>
<keyword evidence="3" id="KW-1185">Reference proteome</keyword>
<proteinExistence type="predicted"/>
<evidence type="ECO:0000313" key="2">
    <source>
        <dbReference type="EMBL" id="MFB9644516.1"/>
    </source>
</evidence>
<comment type="caution">
    <text evidence="2">The sequence shown here is derived from an EMBL/GenBank/DDBJ whole genome shotgun (WGS) entry which is preliminary data.</text>
</comment>
<accession>A0ABV5SVX8</accession>
<gene>
    <name evidence="2" type="ORF">ACFFPJ_01750</name>
</gene>
<organism evidence="2 3">
    <name type="scientific">Microbacterium terregens</name>
    <dbReference type="NCBI Taxonomy" id="69363"/>
    <lineage>
        <taxon>Bacteria</taxon>
        <taxon>Bacillati</taxon>
        <taxon>Actinomycetota</taxon>
        <taxon>Actinomycetes</taxon>
        <taxon>Micrococcales</taxon>
        <taxon>Microbacteriaceae</taxon>
        <taxon>Microbacterium</taxon>
    </lineage>
</organism>